<sequence length="53" mass="5739">MSKDVTLLEEISEQYLEDVSGGTFVPGPPFTVTDKITGIELCGLIHKMPSSRA</sequence>
<organism evidence="1 2">
    <name type="scientific">Rothia dentocariosa</name>
    <dbReference type="NCBI Taxonomy" id="2047"/>
    <lineage>
        <taxon>Bacteria</taxon>
        <taxon>Bacillati</taxon>
        <taxon>Actinomycetota</taxon>
        <taxon>Actinomycetes</taxon>
        <taxon>Micrococcales</taxon>
        <taxon>Micrococcaceae</taxon>
        <taxon>Rothia</taxon>
    </lineage>
</organism>
<evidence type="ECO:0000313" key="1">
    <source>
        <dbReference type="EMBL" id="VEJ30887.1"/>
    </source>
</evidence>
<protein>
    <submittedName>
        <fullName evidence="1">Uncharacterized protein</fullName>
    </submittedName>
</protein>
<reference evidence="1 2" key="1">
    <citation type="submission" date="2018-12" db="EMBL/GenBank/DDBJ databases">
        <authorList>
            <consortium name="Pathogen Informatics"/>
        </authorList>
    </citation>
    <scope>NUCLEOTIDE SEQUENCE [LARGE SCALE GENOMIC DNA]</scope>
    <source>
        <strain evidence="1 2">NCTC10918</strain>
    </source>
</reference>
<dbReference type="Proteomes" id="UP000270988">
    <property type="component" value="Chromosome"/>
</dbReference>
<dbReference type="AlphaFoldDB" id="A0A448UY97"/>
<gene>
    <name evidence="1" type="ORF">NCTC10918_02179</name>
</gene>
<proteinExistence type="predicted"/>
<dbReference type="EMBL" id="LR134521">
    <property type="protein sequence ID" value="VEJ30887.1"/>
    <property type="molecule type" value="Genomic_DNA"/>
</dbReference>
<name>A0A448UY97_9MICC</name>
<accession>A0A448UY97</accession>
<evidence type="ECO:0000313" key="2">
    <source>
        <dbReference type="Proteomes" id="UP000270988"/>
    </source>
</evidence>